<dbReference type="AlphaFoldDB" id="A0A1B7J6G5"/>
<name>A0A1B7J6G5_9ENTR</name>
<evidence type="ECO:0000313" key="1">
    <source>
        <dbReference type="EMBL" id="OAT43505.1"/>
    </source>
</evidence>
<accession>A0A1B7J6G5</accession>
<proteinExistence type="predicted"/>
<organism evidence="1 2">
    <name type="scientific">Kluyvera georgiana ATCC 51603</name>
    <dbReference type="NCBI Taxonomy" id="1354264"/>
    <lineage>
        <taxon>Bacteria</taxon>
        <taxon>Pseudomonadati</taxon>
        <taxon>Pseudomonadota</taxon>
        <taxon>Gammaproteobacteria</taxon>
        <taxon>Enterobacterales</taxon>
        <taxon>Enterobacteriaceae</taxon>
        <taxon>Kluyvera</taxon>
    </lineage>
</organism>
<gene>
    <name evidence="1" type="ORF">M989_04749</name>
</gene>
<comment type="caution">
    <text evidence="1">The sequence shown here is derived from an EMBL/GenBank/DDBJ whole genome shotgun (WGS) entry which is preliminary data.</text>
</comment>
<sequence length="90" mass="9856">MSLVFEPALYLARAPAFIPVMGHAQQVNDVVWRAVRRMMRRAGPIVKTGPAFQSPAVKPLVAGGGRYAVKTAKSTDVRPVLRGEQNKLRT</sequence>
<evidence type="ECO:0000313" key="2">
    <source>
        <dbReference type="Proteomes" id="UP000078386"/>
    </source>
</evidence>
<keyword evidence="2" id="KW-1185">Reference proteome</keyword>
<dbReference type="Proteomes" id="UP000078386">
    <property type="component" value="Unassembled WGS sequence"/>
</dbReference>
<reference evidence="1 2" key="1">
    <citation type="submission" date="2016-04" db="EMBL/GenBank/DDBJ databases">
        <title>ATOL: Assembling a taxonomically balanced genome-scale reconstruction of the evolutionary history of the Enterobacteriaceae.</title>
        <authorList>
            <person name="Plunkett G.III."/>
            <person name="Neeno-Eckwall E.C."/>
            <person name="Glasner J.D."/>
            <person name="Perna N.T."/>
        </authorList>
    </citation>
    <scope>NUCLEOTIDE SEQUENCE [LARGE SCALE GENOMIC DNA]</scope>
    <source>
        <strain evidence="1 2">ATCC 51603</strain>
    </source>
</reference>
<dbReference type="EMBL" id="LXEU01000123">
    <property type="protein sequence ID" value="OAT43505.1"/>
    <property type="molecule type" value="Genomic_DNA"/>
</dbReference>
<protein>
    <submittedName>
        <fullName evidence="1">Uncharacterized protein</fullName>
    </submittedName>
</protein>